<dbReference type="EMBL" id="LWBP01000210">
    <property type="protein sequence ID" value="OQP53635.1"/>
    <property type="molecule type" value="Genomic_DNA"/>
</dbReference>
<dbReference type="InterPro" id="IPR018707">
    <property type="entry name" value="LpxR"/>
</dbReference>
<sequence length="340" mass="37450">MKRGQIILLLLLGIGITETGLTQQQAAYRHLLRAYEDNDIINLPGEGTDRGYSNGTRLDYFLVSNKQTLFFLNRIMPKAGDSSVNTFGFSLMQVIYTPKNILKRIPDRNDFAYAGGLFATHSLLSANAIKKYGWQTEVLLGVMGPPSLAKNAQLKAHQIVGIVKPNGWDHQLKTDLLLNVSVAGEKELWHLGHFMEAVGGARAFAGTAMNGFSLYALIRLGKMTPYFKGYVSQFSAPPGRKSRWQVYGMVRPVVEYMLSHALIDGGVFNRNNEPAPVPDPYADEPVTGDRVRNRVVAKMGYGLVVSAGQVGISFTQTTMTPVVKGTGRQEIGNISLHFAW</sequence>
<accession>A0A1V9F5R7</accession>
<dbReference type="OrthoDB" id="622552at2"/>
<dbReference type="RefSeq" id="WP_081169519.1">
    <property type="nucleotide sequence ID" value="NZ_LWBP01000210.1"/>
</dbReference>
<name>A0A1V9F5R7_9BACT</name>
<organism evidence="1 2">
    <name type="scientific">Niastella populi</name>
    <dbReference type="NCBI Taxonomy" id="550983"/>
    <lineage>
        <taxon>Bacteria</taxon>
        <taxon>Pseudomonadati</taxon>
        <taxon>Bacteroidota</taxon>
        <taxon>Chitinophagia</taxon>
        <taxon>Chitinophagales</taxon>
        <taxon>Chitinophagaceae</taxon>
        <taxon>Niastella</taxon>
    </lineage>
</organism>
<keyword evidence="2" id="KW-1185">Reference proteome</keyword>
<dbReference type="Gene3D" id="2.40.128.140">
    <property type="entry name" value="Outer membrane protein"/>
    <property type="match status" value="1"/>
</dbReference>
<evidence type="ECO:0000313" key="1">
    <source>
        <dbReference type="EMBL" id="OQP53635.1"/>
    </source>
</evidence>
<gene>
    <name evidence="1" type="ORF">A4R26_06605</name>
</gene>
<evidence type="ECO:0000313" key="2">
    <source>
        <dbReference type="Proteomes" id="UP000192276"/>
    </source>
</evidence>
<comment type="caution">
    <text evidence="1">The sequence shown here is derived from an EMBL/GenBank/DDBJ whole genome shotgun (WGS) entry which is preliminary data.</text>
</comment>
<dbReference type="InterPro" id="IPR037107">
    <property type="entry name" value="Put_OMP_sf"/>
</dbReference>
<proteinExistence type="predicted"/>
<dbReference type="Pfam" id="PF09982">
    <property type="entry name" value="LpxR"/>
    <property type="match status" value="1"/>
</dbReference>
<dbReference type="STRING" id="550983.A4R26_06605"/>
<reference evidence="2" key="1">
    <citation type="submission" date="2016-04" db="EMBL/GenBank/DDBJ databases">
        <authorList>
            <person name="Chen L."/>
            <person name="Zhuang W."/>
            <person name="Wang G."/>
        </authorList>
    </citation>
    <scope>NUCLEOTIDE SEQUENCE [LARGE SCALE GENOMIC DNA]</scope>
    <source>
        <strain evidence="2">208</strain>
    </source>
</reference>
<evidence type="ECO:0008006" key="3">
    <source>
        <dbReference type="Google" id="ProtNLM"/>
    </source>
</evidence>
<dbReference type="Proteomes" id="UP000192276">
    <property type="component" value="Unassembled WGS sequence"/>
</dbReference>
<dbReference type="AlphaFoldDB" id="A0A1V9F5R7"/>
<protein>
    <recommendedName>
        <fullName evidence="3">Lipid A deacylase LpxR family protein</fullName>
    </recommendedName>
</protein>